<protein>
    <submittedName>
        <fullName evidence="4">Flagellar hook-length control protein FliK</fullName>
    </submittedName>
</protein>
<proteinExistence type="predicted"/>
<reference evidence="4 5" key="1">
    <citation type="submission" date="2015-12" db="EMBL/GenBank/DDBJ databases">
        <title>Diversity of Burkholderia near neighbor genomes.</title>
        <authorList>
            <person name="Sahl J."/>
            <person name="Wagner D."/>
            <person name="Keim P."/>
        </authorList>
    </citation>
    <scope>NUCLEOTIDE SEQUENCE [LARGE SCALE GENOMIC DNA]</scope>
    <source>
        <strain evidence="4 5">MSMB0783</strain>
    </source>
</reference>
<dbReference type="EMBL" id="CP013422">
    <property type="protein sequence ID" value="AOJ78901.1"/>
    <property type="molecule type" value="Genomic_DNA"/>
</dbReference>
<feature type="compositionally biased region" description="Basic and acidic residues" evidence="2">
    <location>
        <begin position="11"/>
        <end position="20"/>
    </location>
</feature>
<keyword evidence="3" id="KW-0472">Membrane</keyword>
<keyword evidence="4" id="KW-0969">Cilium</keyword>
<accession>A0A1B4LP10</accession>
<feature type="region of interest" description="Disordered" evidence="2">
    <location>
        <begin position="374"/>
        <end position="394"/>
    </location>
</feature>
<feature type="compositionally biased region" description="Polar residues" evidence="2">
    <location>
        <begin position="316"/>
        <end position="328"/>
    </location>
</feature>
<keyword evidence="3" id="KW-1133">Transmembrane helix</keyword>
<keyword evidence="1" id="KW-0175">Coiled coil</keyword>
<evidence type="ECO:0000256" key="3">
    <source>
        <dbReference type="SAM" id="Phobius"/>
    </source>
</evidence>
<organism evidence="4 5">
    <name type="scientific">Burkholderia ubonensis</name>
    <dbReference type="NCBI Taxonomy" id="101571"/>
    <lineage>
        <taxon>Bacteria</taxon>
        <taxon>Pseudomonadati</taxon>
        <taxon>Pseudomonadota</taxon>
        <taxon>Betaproteobacteria</taxon>
        <taxon>Burkholderiales</taxon>
        <taxon>Burkholderiaceae</taxon>
        <taxon>Burkholderia</taxon>
        <taxon>Burkholderia cepacia complex</taxon>
    </lineage>
</organism>
<feature type="region of interest" description="Disordered" evidence="2">
    <location>
        <begin position="1"/>
        <end position="153"/>
    </location>
</feature>
<feature type="region of interest" description="Disordered" evidence="2">
    <location>
        <begin position="173"/>
        <end position="194"/>
    </location>
</feature>
<evidence type="ECO:0000313" key="5">
    <source>
        <dbReference type="Proteomes" id="UP000243680"/>
    </source>
</evidence>
<feature type="transmembrane region" description="Helical" evidence="3">
    <location>
        <begin position="453"/>
        <end position="470"/>
    </location>
</feature>
<dbReference type="Proteomes" id="UP000243680">
    <property type="component" value="Chromosome 2"/>
</dbReference>
<feature type="region of interest" description="Disordered" evidence="2">
    <location>
        <begin position="255"/>
        <end position="362"/>
    </location>
</feature>
<feature type="coiled-coil region" evidence="1">
    <location>
        <begin position="475"/>
        <end position="537"/>
    </location>
</feature>
<dbReference type="AlphaFoldDB" id="A0A1B4LP10"/>
<gene>
    <name evidence="4" type="ORF">WJ35_28720</name>
</gene>
<sequence>MRQWPSPIPFDIRRRWRDPSSDSMTESVSVPRSRSSRSSTRSRSAAAAAAADSAANASARPANAPAGDASDSNRSSTRSRSAAAAADSAAKASARPANAPAGDASRDEVTLDLFGDPVLEPAARGAGAARDDTSADARAAAATADSEDAGRQATLDGFGATSAIGATAMRDGDVAASAESELGSSPAVRHGDTRDADVVHTVDPHATKAADVRQPADVGAIAISEPAIDGAQAPAGGVPETAAEAVTAAGLATETASAVADAAAAEPPVKSANDAELAGTPDQRDEAERTRGQSSRARRASSGGKRRAASGARETTAASGTPEAQASVATAEPASASVPSSTMPEYVAPSAERQASVEPAKPAAPAAAAIATSAGNAPRTAAPTQPAVPPAASAATFVTKPSADRAQPAGQKSSAFDPDVHLRPLSERLAALQSDTAGIKQVADREMRRVNRLLLALAVVVLAGLVALVLQTRQIAQLKQDLDVRQQRIDRLTADLATQQATLMTLADRHEALLSQVDRLQRNANREAAAAKRVRRTR</sequence>
<keyword evidence="3" id="KW-0812">Transmembrane</keyword>
<feature type="compositionally biased region" description="Low complexity" evidence="2">
    <location>
        <begin position="27"/>
        <end position="103"/>
    </location>
</feature>
<evidence type="ECO:0000256" key="1">
    <source>
        <dbReference type="SAM" id="Coils"/>
    </source>
</evidence>
<evidence type="ECO:0000313" key="4">
    <source>
        <dbReference type="EMBL" id="AOJ78901.1"/>
    </source>
</evidence>
<evidence type="ECO:0000256" key="2">
    <source>
        <dbReference type="SAM" id="MobiDB-lite"/>
    </source>
</evidence>
<feature type="compositionally biased region" description="Basic residues" evidence="2">
    <location>
        <begin position="296"/>
        <end position="308"/>
    </location>
</feature>
<feature type="compositionally biased region" description="Low complexity" evidence="2">
    <location>
        <begin position="255"/>
        <end position="272"/>
    </location>
</feature>
<keyword evidence="4" id="KW-0966">Cell projection</keyword>
<name>A0A1B4LP10_9BURK</name>
<keyword evidence="4" id="KW-0282">Flagellum</keyword>
<feature type="compositionally biased region" description="Basic and acidic residues" evidence="2">
    <location>
        <begin position="282"/>
        <end position="291"/>
    </location>
</feature>